<accession>A0ABW4XQ98</accession>
<dbReference type="RefSeq" id="WP_345338648.1">
    <property type="nucleotide sequence ID" value="NZ_BAABLI010000006.1"/>
</dbReference>
<evidence type="ECO:0000313" key="2">
    <source>
        <dbReference type="EMBL" id="MFD2097497.1"/>
    </source>
</evidence>
<dbReference type="EMBL" id="JBHUHT010000023">
    <property type="protein sequence ID" value="MFD2097497.1"/>
    <property type="molecule type" value="Genomic_DNA"/>
</dbReference>
<reference evidence="3" key="1">
    <citation type="journal article" date="2019" name="Int. J. Syst. Evol. Microbiol.">
        <title>The Global Catalogue of Microorganisms (GCM) 10K type strain sequencing project: providing services to taxonomists for standard genome sequencing and annotation.</title>
        <authorList>
            <consortium name="The Broad Institute Genomics Platform"/>
            <consortium name="The Broad Institute Genome Sequencing Center for Infectious Disease"/>
            <person name="Wu L."/>
            <person name="Ma J."/>
        </authorList>
    </citation>
    <scope>NUCLEOTIDE SEQUENCE [LARGE SCALE GENOMIC DNA]</scope>
    <source>
        <strain evidence="3">CGMCC 1.10992</strain>
    </source>
</reference>
<feature type="domain" description="DUF7716" evidence="1">
    <location>
        <begin position="7"/>
        <end position="105"/>
    </location>
</feature>
<comment type="caution">
    <text evidence="2">The sequence shown here is derived from an EMBL/GenBank/DDBJ whole genome shotgun (WGS) entry which is preliminary data.</text>
</comment>
<protein>
    <recommendedName>
        <fullName evidence="1">DUF7716 domain-containing protein</fullName>
    </recommendedName>
</protein>
<keyword evidence="3" id="KW-1185">Reference proteome</keyword>
<evidence type="ECO:0000313" key="3">
    <source>
        <dbReference type="Proteomes" id="UP001597380"/>
    </source>
</evidence>
<dbReference type="Proteomes" id="UP001597380">
    <property type="component" value="Unassembled WGS sequence"/>
</dbReference>
<evidence type="ECO:0000259" key="1">
    <source>
        <dbReference type="Pfam" id="PF24832"/>
    </source>
</evidence>
<sequence>MRLEQPLEVLIGSIDELPWDHQLYVLSSSLANYHEMALVLDDDAELERDQHDEPAFASSKGYQYFMSIADLQEVKRNLVSRESGSSLQRLIDAILYYHKNDAFIR</sequence>
<dbReference type="InterPro" id="IPR056133">
    <property type="entry name" value="DUF7716"/>
</dbReference>
<name>A0ABW4XQ98_9GAMM</name>
<dbReference type="Pfam" id="PF24832">
    <property type="entry name" value="DUF7716"/>
    <property type="match status" value="1"/>
</dbReference>
<gene>
    <name evidence="2" type="ORF">ACFSJ3_15990</name>
</gene>
<proteinExistence type="predicted"/>
<organism evidence="2 3">
    <name type="scientific">Corallincola platygyrae</name>
    <dbReference type="NCBI Taxonomy" id="1193278"/>
    <lineage>
        <taxon>Bacteria</taxon>
        <taxon>Pseudomonadati</taxon>
        <taxon>Pseudomonadota</taxon>
        <taxon>Gammaproteobacteria</taxon>
        <taxon>Alteromonadales</taxon>
        <taxon>Psychromonadaceae</taxon>
        <taxon>Corallincola</taxon>
    </lineage>
</organism>